<feature type="signal peptide" evidence="2">
    <location>
        <begin position="1"/>
        <end position="22"/>
    </location>
</feature>
<comment type="caution">
    <text evidence="3">The sequence shown here is derived from an EMBL/GenBank/DDBJ whole genome shotgun (WGS) entry which is preliminary data.</text>
</comment>
<organism evidence="3 4">
    <name type="scientific">Brucella tritici</name>
    <dbReference type="NCBI Taxonomy" id="94626"/>
    <lineage>
        <taxon>Bacteria</taxon>
        <taxon>Pseudomonadati</taxon>
        <taxon>Pseudomonadota</taxon>
        <taxon>Alphaproteobacteria</taxon>
        <taxon>Hyphomicrobiales</taxon>
        <taxon>Brucellaceae</taxon>
        <taxon>Brucella/Ochrobactrum group</taxon>
        <taxon>Brucella</taxon>
    </lineage>
</organism>
<feature type="compositionally biased region" description="Polar residues" evidence="1">
    <location>
        <begin position="23"/>
        <end position="40"/>
    </location>
</feature>
<dbReference type="AlphaFoldDB" id="A0A7V7VQL1"/>
<reference evidence="3 4" key="1">
    <citation type="submission" date="2019-09" db="EMBL/GenBank/DDBJ databases">
        <title>Taxonomic organization of the family Brucellaceae based on a phylogenomic approach.</title>
        <authorList>
            <person name="Leclercq S."/>
            <person name="Cloeckaert A."/>
            <person name="Zygmunt M.S."/>
        </authorList>
    </citation>
    <scope>NUCLEOTIDE SEQUENCE [LARGE SCALE GENOMIC DNA]</scope>
    <source>
        <strain evidence="3 4">TA93</strain>
    </source>
</reference>
<dbReference type="EMBL" id="WBVY01000010">
    <property type="protein sequence ID" value="KAB2654806.1"/>
    <property type="molecule type" value="Genomic_DNA"/>
</dbReference>
<evidence type="ECO:0000256" key="2">
    <source>
        <dbReference type="SAM" id="SignalP"/>
    </source>
</evidence>
<gene>
    <name evidence="3" type="ORF">F9K94_23215</name>
</gene>
<evidence type="ECO:0000313" key="3">
    <source>
        <dbReference type="EMBL" id="KAB2654806.1"/>
    </source>
</evidence>
<feature type="chain" id="PRO_5031396657" evidence="2">
    <location>
        <begin position="23"/>
        <end position="105"/>
    </location>
</feature>
<evidence type="ECO:0000256" key="1">
    <source>
        <dbReference type="SAM" id="MobiDB-lite"/>
    </source>
</evidence>
<feature type="region of interest" description="Disordered" evidence="1">
    <location>
        <begin position="22"/>
        <end position="56"/>
    </location>
</feature>
<accession>A0A7V7VQL1</accession>
<sequence>MKRSIHYPAAAALVLFASAAFAQTSPSEKPQTPAVTTPGETNPKAPVPGKNSFTEEQAKQRLTDEGYTEIMNLELSEDGIWRAEAMRDGQPFKVQLDYQGNITTR</sequence>
<dbReference type="RefSeq" id="WP_151591359.1">
    <property type="nucleotide sequence ID" value="NZ_WBVY01000010.1"/>
</dbReference>
<proteinExistence type="predicted"/>
<dbReference type="Proteomes" id="UP000460650">
    <property type="component" value="Unassembled WGS sequence"/>
</dbReference>
<keyword evidence="2" id="KW-0732">Signal</keyword>
<evidence type="ECO:0000313" key="4">
    <source>
        <dbReference type="Proteomes" id="UP000460650"/>
    </source>
</evidence>
<protein>
    <submittedName>
        <fullName evidence="3">PepSY domain-containing protein</fullName>
    </submittedName>
</protein>
<name>A0A7V7VQL1_9HYPH</name>